<dbReference type="AlphaFoldDB" id="A0A1Y2ICA3"/>
<dbReference type="Proteomes" id="UP000193067">
    <property type="component" value="Unassembled WGS sequence"/>
</dbReference>
<proteinExistence type="predicted"/>
<dbReference type="EMBL" id="KZ084134">
    <property type="protein sequence ID" value="OSC98774.1"/>
    <property type="molecule type" value="Genomic_DNA"/>
</dbReference>
<evidence type="ECO:0000313" key="2">
    <source>
        <dbReference type="EMBL" id="OSC98774.1"/>
    </source>
</evidence>
<feature type="transmembrane region" description="Helical" evidence="1">
    <location>
        <begin position="21"/>
        <end position="43"/>
    </location>
</feature>
<evidence type="ECO:0000313" key="3">
    <source>
        <dbReference type="Proteomes" id="UP000193067"/>
    </source>
</evidence>
<sequence>MLGRSVVLSTRSSSGAALRPRIVATLSTAGPFLFVAAAFALHLPHTELSSKSTIIMSTSLPSDDGMVDQSPATPDSRLARHWQGSAIHVDVYHCPTAPTPSSSPAPVHDRPDVNSAHRGTFGHGHPNVVGGLREGTFGHGHVTVELFSVMSPPGTPPTPPLSPISARVLHRSGRFCSADGAPGIEATGGTSRVLCGSLTEEPDEQAAEVEVGAGQLDEDRLGCFESEGQGLDKVSSFG</sequence>
<keyword evidence="1" id="KW-1133">Transmembrane helix</keyword>
<reference evidence="2 3" key="1">
    <citation type="journal article" date="2015" name="Biotechnol. Biofuels">
        <title>Enhanced degradation of softwood versus hardwood by the white-rot fungus Pycnoporus coccineus.</title>
        <authorList>
            <person name="Couturier M."/>
            <person name="Navarro D."/>
            <person name="Chevret D."/>
            <person name="Henrissat B."/>
            <person name="Piumi F."/>
            <person name="Ruiz-Duenas F.J."/>
            <person name="Martinez A.T."/>
            <person name="Grigoriev I.V."/>
            <person name="Riley R."/>
            <person name="Lipzen A."/>
            <person name="Berrin J.G."/>
            <person name="Master E.R."/>
            <person name="Rosso M.N."/>
        </authorList>
    </citation>
    <scope>NUCLEOTIDE SEQUENCE [LARGE SCALE GENOMIC DNA]</scope>
    <source>
        <strain evidence="2 3">BRFM310</strain>
    </source>
</reference>
<gene>
    <name evidence="2" type="ORF">PYCCODRAFT_912758</name>
</gene>
<dbReference type="OrthoDB" id="10572587at2759"/>
<accession>A0A1Y2ICA3</accession>
<evidence type="ECO:0000256" key="1">
    <source>
        <dbReference type="SAM" id="Phobius"/>
    </source>
</evidence>
<keyword evidence="1" id="KW-0472">Membrane</keyword>
<keyword evidence="1" id="KW-0812">Transmembrane</keyword>
<organism evidence="2 3">
    <name type="scientific">Trametes coccinea (strain BRFM310)</name>
    <name type="common">Pycnoporus coccineus</name>
    <dbReference type="NCBI Taxonomy" id="1353009"/>
    <lineage>
        <taxon>Eukaryota</taxon>
        <taxon>Fungi</taxon>
        <taxon>Dikarya</taxon>
        <taxon>Basidiomycota</taxon>
        <taxon>Agaricomycotina</taxon>
        <taxon>Agaricomycetes</taxon>
        <taxon>Polyporales</taxon>
        <taxon>Polyporaceae</taxon>
        <taxon>Trametes</taxon>
    </lineage>
</organism>
<protein>
    <submittedName>
        <fullName evidence="2">Uncharacterized protein</fullName>
    </submittedName>
</protein>
<keyword evidence="3" id="KW-1185">Reference proteome</keyword>
<name>A0A1Y2ICA3_TRAC3</name>